<proteinExistence type="predicted"/>
<dbReference type="EMBL" id="JAPDMQ010000061">
    <property type="protein sequence ID" value="KAK0537351.1"/>
    <property type="molecule type" value="Genomic_DNA"/>
</dbReference>
<dbReference type="AlphaFoldDB" id="A0AAN6GEM5"/>
<accession>A0AAN6GEM5</accession>
<protein>
    <submittedName>
        <fullName evidence="1">Uncharacterized protein</fullName>
    </submittedName>
</protein>
<reference evidence="1" key="1">
    <citation type="journal article" date="2023" name="PhytoFront">
        <title>Draft Genome Resources of Seven Strains of Tilletia horrida, Causal Agent of Kernel Smut of Rice.</title>
        <authorList>
            <person name="Khanal S."/>
            <person name="Antony Babu S."/>
            <person name="Zhou X.G."/>
        </authorList>
    </citation>
    <scope>NUCLEOTIDE SEQUENCE</scope>
    <source>
        <strain evidence="1">TX3</strain>
    </source>
</reference>
<organism evidence="1 2">
    <name type="scientific">Tilletia horrida</name>
    <dbReference type="NCBI Taxonomy" id="155126"/>
    <lineage>
        <taxon>Eukaryota</taxon>
        <taxon>Fungi</taxon>
        <taxon>Dikarya</taxon>
        <taxon>Basidiomycota</taxon>
        <taxon>Ustilaginomycotina</taxon>
        <taxon>Exobasidiomycetes</taxon>
        <taxon>Tilletiales</taxon>
        <taxon>Tilletiaceae</taxon>
        <taxon>Tilletia</taxon>
    </lineage>
</organism>
<comment type="caution">
    <text evidence="1">The sequence shown here is derived from an EMBL/GenBank/DDBJ whole genome shotgun (WGS) entry which is preliminary data.</text>
</comment>
<sequence length="336" mass="37288">MSSDGSYAVLPLVQLSKAQEDRLQEETKDARENGYCLDGLATHLLPFHPQCEGRSIKELLELALLKSEDEASGGKFLAGVFGLFQRGNDEFQGASFLALDERGARSLTDDAEEALNVLAIQVESISLSYYLSDEVFEIYDQDHEDIQYLLDHSPEDSSAARLKLLNVVRRNVEERVAGSVHVDEWDQYVSFHWNTPDPEAILRRKEGKDAEALNEVRLIRLTVIRAELEAAAGTMNAAEVKDPLDMYAGVSERAPAQDTLFASAAACSDCLLLLVLTDGLGSLVGTLTRILTGWHVHIAIEAGQSRAHHLEPASRLRISIWYKTQGEEHDRRGNDE</sequence>
<name>A0AAN6GEM5_9BASI</name>
<dbReference type="Proteomes" id="UP001176521">
    <property type="component" value="Unassembled WGS sequence"/>
</dbReference>
<keyword evidence="2" id="KW-1185">Reference proteome</keyword>
<gene>
    <name evidence="1" type="ORF">OC842_001659</name>
</gene>
<evidence type="ECO:0000313" key="2">
    <source>
        <dbReference type="Proteomes" id="UP001176521"/>
    </source>
</evidence>
<evidence type="ECO:0000313" key="1">
    <source>
        <dbReference type="EMBL" id="KAK0537351.1"/>
    </source>
</evidence>